<dbReference type="Proteomes" id="UP000806378">
    <property type="component" value="Unassembled WGS sequence"/>
</dbReference>
<proteinExistence type="predicted"/>
<feature type="region of interest" description="Disordered" evidence="1">
    <location>
        <begin position="97"/>
        <end position="116"/>
    </location>
</feature>
<reference evidence="2" key="1">
    <citation type="submission" date="2020-05" db="EMBL/GenBank/DDBJ databases">
        <title>WGS assembly of Corymbia citriodora subspecies variegata.</title>
        <authorList>
            <person name="Barry K."/>
            <person name="Hundley H."/>
            <person name="Shu S."/>
            <person name="Jenkins J."/>
            <person name="Grimwood J."/>
            <person name="Baten A."/>
        </authorList>
    </citation>
    <scope>NUCLEOTIDE SEQUENCE</scope>
    <source>
        <strain evidence="2">CV2-018</strain>
    </source>
</reference>
<gene>
    <name evidence="2" type="ORF">BT93_L1955</name>
</gene>
<organism evidence="2 3">
    <name type="scientific">Corymbia citriodora subsp. variegata</name>
    <dbReference type="NCBI Taxonomy" id="360336"/>
    <lineage>
        <taxon>Eukaryota</taxon>
        <taxon>Viridiplantae</taxon>
        <taxon>Streptophyta</taxon>
        <taxon>Embryophyta</taxon>
        <taxon>Tracheophyta</taxon>
        <taxon>Spermatophyta</taxon>
        <taxon>Magnoliopsida</taxon>
        <taxon>eudicotyledons</taxon>
        <taxon>Gunneridae</taxon>
        <taxon>Pentapetalae</taxon>
        <taxon>rosids</taxon>
        <taxon>malvids</taxon>
        <taxon>Myrtales</taxon>
        <taxon>Myrtaceae</taxon>
        <taxon>Myrtoideae</taxon>
        <taxon>Eucalypteae</taxon>
        <taxon>Corymbia</taxon>
    </lineage>
</organism>
<accession>A0A8T0CNQ6</accession>
<name>A0A8T0CNQ6_CORYI</name>
<dbReference type="AlphaFoldDB" id="A0A8T0CNQ6"/>
<dbReference type="Gramene" id="rna-gnl|WGS:JABURB|Cocit.L1955.1">
    <property type="protein sequence ID" value="cds-KAF7848432.1"/>
    <property type="gene ID" value="gene-BT93_L1955"/>
</dbReference>
<dbReference type="EMBL" id="MU090127">
    <property type="protein sequence ID" value="KAF7848432.1"/>
    <property type="molecule type" value="Genomic_DNA"/>
</dbReference>
<dbReference type="PANTHER" id="PTHR37702">
    <property type="entry name" value="PROLINE-RICH FAMILY PROTEIN"/>
    <property type="match status" value="1"/>
</dbReference>
<keyword evidence="3" id="KW-1185">Reference proteome</keyword>
<evidence type="ECO:0000313" key="3">
    <source>
        <dbReference type="Proteomes" id="UP000806378"/>
    </source>
</evidence>
<protein>
    <submittedName>
        <fullName evidence="2">Uncharacterized protein</fullName>
    </submittedName>
</protein>
<dbReference type="PANTHER" id="PTHR37702:SF1">
    <property type="entry name" value="HYDROXYPROLINE-RICH GLYCOPROTEIN FAMILY PROTEIN"/>
    <property type="match status" value="1"/>
</dbReference>
<comment type="caution">
    <text evidence="2">The sequence shown here is derived from an EMBL/GenBank/DDBJ whole genome shotgun (WGS) entry which is preliminary data.</text>
</comment>
<dbReference type="OrthoDB" id="1751251at2759"/>
<evidence type="ECO:0000256" key="1">
    <source>
        <dbReference type="SAM" id="MobiDB-lite"/>
    </source>
</evidence>
<sequence length="192" mass="20754">MTKPTRSSRPNKSSHGHYHSTTNFFRSLSPSLYHPLLLHFSSSFLPSFLSSPSSLMATMAAKLFSALFLVSVLSQLAGKARSDEPCPYPCYPPPTGAGTPVTPVTTTPPSQTGSYSPPSYFPPPGGDFPFTPPPPYGGGFDVPPPPDPILPYFPFYYRKPPHQTESSAVPLRESAVMVAETGLLCLLYLMLS</sequence>
<evidence type="ECO:0000313" key="2">
    <source>
        <dbReference type="EMBL" id="KAF7848432.1"/>
    </source>
</evidence>